<evidence type="ECO:0000256" key="1">
    <source>
        <dbReference type="ARBA" id="ARBA00004329"/>
    </source>
</evidence>
<dbReference type="Pfam" id="PF12490">
    <property type="entry name" value="BCAS3"/>
    <property type="match status" value="1"/>
</dbReference>
<evidence type="ECO:0000313" key="6">
    <source>
        <dbReference type="Proteomes" id="UP000230069"/>
    </source>
</evidence>
<feature type="compositionally biased region" description="Polar residues" evidence="2">
    <location>
        <begin position="829"/>
        <end position="842"/>
    </location>
</feature>
<dbReference type="OrthoDB" id="25778at2759"/>
<dbReference type="Pfam" id="PF21034">
    <property type="entry name" value="BCAS3_WD40"/>
    <property type="match status" value="1"/>
</dbReference>
<dbReference type="STRING" id="218851.A0A2G5ERZ6"/>
<evidence type="ECO:0000313" key="5">
    <source>
        <dbReference type="EMBL" id="PIA58514.1"/>
    </source>
</evidence>
<dbReference type="EMBL" id="KZ305022">
    <property type="protein sequence ID" value="PIA58515.1"/>
    <property type="molecule type" value="Genomic_DNA"/>
</dbReference>
<organism evidence="5 6">
    <name type="scientific">Aquilegia coerulea</name>
    <name type="common">Rocky mountain columbine</name>
    <dbReference type="NCBI Taxonomy" id="218851"/>
    <lineage>
        <taxon>Eukaryota</taxon>
        <taxon>Viridiplantae</taxon>
        <taxon>Streptophyta</taxon>
        <taxon>Embryophyta</taxon>
        <taxon>Tracheophyta</taxon>
        <taxon>Spermatophyta</taxon>
        <taxon>Magnoliopsida</taxon>
        <taxon>Ranunculales</taxon>
        <taxon>Ranunculaceae</taxon>
        <taxon>Thalictroideae</taxon>
        <taxon>Aquilegia</taxon>
    </lineage>
</organism>
<dbReference type="PANTHER" id="PTHR13268:SF7">
    <property type="entry name" value="AUTOPHAGY-RELATED PROTEIN 18F"/>
    <property type="match status" value="1"/>
</dbReference>
<dbReference type="SUPFAM" id="SSF50978">
    <property type="entry name" value="WD40 repeat-like"/>
    <property type="match status" value="1"/>
</dbReference>
<dbReference type="InterPro" id="IPR015943">
    <property type="entry name" value="WD40/YVTN_repeat-like_dom_sf"/>
</dbReference>
<gene>
    <name evidence="5" type="ORF">AQUCO_00500451v1</name>
</gene>
<dbReference type="InterPro" id="IPR036322">
    <property type="entry name" value="WD40_repeat_dom_sf"/>
</dbReference>
<protein>
    <submittedName>
        <fullName evidence="5">Uncharacterized protein</fullName>
    </submittedName>
</protein>
<dbReference type="InterPro" id="IPR001680">
    <property type="entry name" value="WD40_rpt"/>
</dbReference>
<feature type="domain" description="BCAS3" evidence="3">
    <location>
        <begin position="629"/>
        <end position="760"/>
    </location>
</feature>
<dbReference type="InterPro" id="IPR045142">
    <property type="entry name" value="BCAS3-like"/>
</dbReference>
<comment type="subcellular location">
    <subcellularLocation>
        <location evidence="1">Preautophagosomal structure</location>
    </subcellularLocation>
</comment>
<name>A0A2G5ERZ6_AQUCA</name>
<evidence type="ECO:0000259" key="4">
    <source>
        <dbReference type="Pfam" id="PF21034"/>
    </source>
</evidence>
<reference evidence="5 6" key="1">
    <citation type="submission" date="2017-09" db="EMBL/GenBank/DDBJ databases">
        <title>WGS assembly of Aquilegia coerulea Goldsmith.</title>
        <authorList>
            <person name="Hodges S."/>
            <person name="Kramer E."/>
            <person name="Nordborg M."/>
            <person name="Tomkins J."/>
            <person name="Borevitz J."/>
            <person name="Derieg N."/>
            <person name="Yan J."/>
            <person name="Mihaltcheva S."/>
            <person name="Hayes R.D."/>
            <person name="Rokhsar D."/>
        </authorList>
    </citation>
    <scope>NUCLEOTIDE SEQUENCE [LARGE SCALE GENOMIC DNA]</scope>
    <source>
        <strain evidence="6">cv. Goldsmith</strain>
    </source>
</reference>
<proteinExistence type="predicted"/>
<dbReference type="GO" id="GO:0006914">
    <property type="term" value="P:autophagy"/>
    <property type="evidence" value="ECO:0007669"/>
    <property type="project" value="InterPro"/>
</dbReference>
<sequence>MGMRNDVQKPQVGGVPRLGRSNGIIPSSFRSLSGYLRTVSSGASSVASTVRSAGASVASSIVDKIEDSSSDQVQWAGFDKLECEGDSIRQVLLLGYRSGFQVWDVEEANNVRELVSRHEGPVSFLQVLPKPIASKASQDKFADVRSLLVIVSNGSLGSSTVQDGIAPSYNGSVTNGIEQAKGNFVPSIVQFFSLKSQSYVHVLKFRSAVYSVRCSPRVVAISQAAQIHCFDAATLEMEYTLLTYPLLSSSLGYGSIGCGPLAVGSRWLAYSGSPVAISTASRVCPTPAAGQSGSALNGSLVAHYAKESSKQLAAGIVTLGDIGYKKLSRYYSELLPDGNNSLKSGSPGWKTTSNGHLLDAENAGMVIVRDIVCKSVITQFKAHRNPISALSFDPSGTLLVTASVQGHTINVFRIMPSLTGSSSESDSDESYMHLYILQRGFTNAVIQDISFSEDSHWIMISSSRGTSHLFAINPAGGTVLPFIDGCVSTTSNGLGLPSKSAVRWTPNSGLNDINHQSVCASGPPVTLSAISRIRNGNSGWRGTVSGAAAAATGRIGTSSGATASAFHNCKGNGVFINTSSLRTKYHLLVFSPSGSVVQYVLRPSSGPDCEILGSGSTAFYDSAPDGDAFVVEALQKWDICQRRSRREREDNSDVYGDYGSGDRSKIYPEEMKNTNNVYPIAKGKTKISSEERHHLYISEAELQMHQARIPLWAKSEIYFQTMVLDGLETETGNSGGETEIERIPIRVIEARCKDLVPVYDYLQAPKLQQSRASSLDSNQSELMLHQKSGLSEDGRLLSRSSCSSLGSSSEGAAVADNRNGIEDNGWGCPQTQMAEGFVNNNDGPDKAQLEFVNNSERPNMVTDLELVNNNKESLKMGGHFNNDENELD</sequence>
<accession>A0A2G5ERZ6</accession>
<dbReference type="AlphaFoldDB" id="A0A2G5ERZ6"/>
<dbReference type="InterPro" id="IPR048382">
    <property type="entry name" value="BCAS3_WD40"/>
</dbReference>
<dbReference type="SMART" id="SM00320">
    <property type="entry name" value="WD40"/>
    <property type="match status" value="3"/>
</dbReference>
<feature type="region of interest" description="Disordered" evidence="2">
    <location>
        <begin position="799"/>
        <end position="847"/>
    </location>
</feature>
<dbReference type="Gene3D" id="2.130.10.10">
    <property type="entry name" value="YVTN repeat-like/Quinoprotein amine dehydrogenase"/>
    <property type="match status" value="1"/>
</dbReference>
<dbReference type="Proteomes" id="UP000230069">
    <property type="component" value="Unassembled WGS sequence"/>
</dbReference>
<feature type="compositionally biased region" description="Low complexity" evidence="2">
    <location>
        <begin position="799"/>
        <end position="809"/>
    </location>
</feature>
<dbReference type="FunCoup" id="A0A2G5ERZ6">
    <property type="interactions" value="118"/>
</dbReference>
<feature type="domain" description="BCAS3 WD40" evidence="4">
    <location>
        <begin position="76"/>
        <end position="478"/>
    </location>
</feature>
<evidence type="ECO:0000259" key="3">
    <source>
        <dbReference type="Pfam" id="PF12490"/>
    </source>
</evidence>
<dbReference type="GO" id="GO:0000407">
    <property type="term" value="C:phagophore assembly site"/>
    <property type="evidence" value="ECO:0007669"/>
    <property type="project" value="UniProtKB-SubCell"/>
</dbReference>
<evidence type="ECO:0000256" key="2">
    <source>
        <dbReference type="SAM" id="MobiDB-lite"/>
    </source>
</evidence>
<dbReference type="EMBL" id="KZ305022">
    <property type="protein sequence ID" value="PIA58513.1"/>
    <property type="molecule type" value="Genomic_DNA"/>
</dbReference>
<dbReference type="EMBL" id="KZ305022">
    <property type="protein sequence ID" value="PIA58514.1"/>
    <property type="molecule type" value="Genomic_DNA"/>
</dbReference>
<dbReference type="GO" id="GO:0042594">
    <property type="term" value="P:response to starvation"/>
    <property type="evidence" value="ECO:0007669"/>
    <property type="project" value="TreeGrafter"/>
</dbReference>
<keyword evidence="6" id="KW-1185">Reference proteome</keyword>
<dbReference type="InterPro" id="IPR022175">
    <property type="entry name" value="BCAS3_dom"/>
</dbReference>
<dbReference type="PANTHER" id="PTHR13268">
    <property type="entry name" value="BREAST CARCINOMA AMPLIFIED SEQUENCE 3"/>
    <property type="match status" value="1"/>
</dbReference>